<evidence type="ECO:0000313" key="3">
    <source>
        <dbReference type="Proteomes" id="UP001597053"/>
    </source>
</evidence>
<dbReference type="Gene3D" id="1.10.287.1060">
    <property type="entry name" value="ESAT-6-like"/>
    <property type="match status" value="1"/>
</dbReference>
<dbReference type="InterPro" id="IPR010310">
    <property type="entry name" value="T7SS_ESAT-6-like"/>
</dbReference>
<accession>A0ABW2ZZ94</accession>
<dbReference type="Pfam" id="PF06013">
    <property type="entry name" value="WXG100"/>
    <property type="match status" value="1"/>
</dbReference>
<dbReference type="EMBL" id="JBHTHM010000179">
    <property type="protein sequence ID" value="MFD0783589.1"/>
    <property type="molecule type" value="Genomic_DNA"/>
</dbReference>
<dbReference type="Proteomes" id="UP001597053">
    <property type="component" value="Unassembled WGS sequence"/>
</dbReference>
<sequence length="110" mass="11759">MAATWGLTPSELAAARIDCANTAESISAQIEALGRYVDELGTEWVGVAKETFLTLMNEYHAHATSLENTLGQIAANLGASHENVIDAENLNIRLLTPHLDSGPDLAPARF</sequence>
<comment type="caution">
    <text evidence="2">The sequence shown here is derived from an EMBL/GenBank/DDBJ whole genome shotgun (WGS) entry which is preliminary data.</text>
</comment>
<evidence type="ECO:0000313" key="2">
    <source>
        <dbReference type="EMBL" id="MFD0783589.1"/>
    </source>
</evidence>
<dbReference type="NCBIfam" id="TIGR03930">
    <property type="entry name" value="WXG100_ESAT6"/>
    <property type="match status" value="1"/>
</dbReference>
<dbReference type="InterPro" id="IPR036689">
    <property type="entry name" value="ESAT-6-like_sf"/>
</dbReference>
<evidence type="ECO:0000256" key="1">
    <source>
        <dbReference type="RuleBase" id="RU362001"/>
    </source>
</evidence>
<organism evidence="2 3">
    <name type="scientific">Micromonospora azadirachtae</name>
    <dbReference type="NCBI Taxonomy" id="1970735"/>
    <lineage>
        <taxon>Bacteria</taxon>
        <taxon>Bacillati</taxon>
        <taxon>Actinomycetota</taxon>
        <taxon>Actinomycetes</taxon>
        <taxon>Micromonosporales</taxon>
        <taxon>Micromonosporaceae</taxon>
        <taxon>Micromonospora</taxon>
    </lineage>
</organism>
<gene>
    <name evidence="2" type="ORF">ACFQZ8_06640</name>
</gene>
<keyword evidence="3" id="KW-1185">Reference proteome</keyword>
<name>A0ABW2ZZ94_9ACTN</name>
<proteinExistence type="inferred from homology"/>
<dbReference type="SUPFAM" id="SSF140453">
    <property type="entry name" value="EsxAB dimer-like"/>
    <property type="match status" value="1"/>
</dbReference>
<protein>
    <recommendedName>
        <fullName evidence="1">ESAT-6-like protein</fullName>
    </recommendedName>
</protein>
<comment type="similarity">
    <text evidence="1">Belongs to the WXG100 family.</text>
</comment>
<reference evidence="3" key="1">
    <citation type="journal article" date="2019" name="Int. J. Syst. Evol. Microbiol.">
        <title>The Global Catalogue of Microorganisms (GCM) 10K type strain sequencing project: providing services to taxonomists for standard genome sequencing and annotation.</title>
        <authorList>
            <consortium name="The Broad Institute Genomics Platform"/>
            <consortium name="The Broad Institute Genome Sequencing Center for Infectious Disease"/>
            <person name="Wu L."/>
            <person name="Ma J."/>
        </authorList>
    </citation>
    <scope>NUCLEOTIDE SEQUENCE [LARGE SCALE GENOMIC DNA]</scope>
    <source>
        <strain evidence="3">JCM 32148</strain>
    </source>
</reference>